<keyword evidence="3" id="KW-0809">Transit peptide</keyword>
<dbReference type="AlphaFoldDB" id="A0A2K1LAL0"/>
<evidence type="ECO:0000313" key="9">
    <source>
        <dbReference type="EnsemblPlants" id="PAC:32972054.CDS.1"/>
    </source>
</evidence>
<dbReference type="NCBIfam" id="TIGR01031">
    <property type="entry name" value="rpmF_bact"/>
    <property type="match status" value="1"/>
</dbReference>
<evidence type="ECO:0000256" key="7">
    <source>
        <dbReference type="ARBA" id="ARBA00039935"/>
    </source>
</evidence>
<dbReference type="InterPro" id="IPR011332">
    <property type="entry name" value="Ribosomal_zn-bd"/>
</dbReference>
<evidence type="ECO:0000256" key="4">
    <source>
        <dbReference type="ARBA" id="ARBA00022980"/>
    </source>
</evidence>
<keyword evidence="6" id="KW-0687">Ribonucleoprotein</keyword>
<dbReference type="STRING" id="3218.A0A2K1LAL0"/>
<gene>
    <name evidence="9" type="primary">LOC112288442</name>
    <name evidence="8" type="ORF">PHYPA_001487</name>
</gene>
<dbReference type="InterPro" id="IPR051991">
    <property type="entry name" value="Mitoribosomal_protein_bL32"/>
</dbReference>
<dbReference type="GO" id="GO:0006412">
    <property type="term" value="P:translation"/>
    <property type="evidence" value="ECO:0007669"/>
    <property type="project" value="InterPro"/>
</dbReference>
<dbReference type="GO" id="GO:0005762">
    <property type="term" value="C:mitochondrial large ribosomal subunit"/>
    <property type="evidence" value="ECO:0000318"/>
    <property type="project" value="GO_Central"/>
</dbReference>
<dbReference type="RefSeq" id="XP_024388411.1">
    <property type="nucleotide sequence ID" value="XM_024532643.2"/>
</dbReference>
<dbReference type="InterPro" id="IPR002677">
    <property type="entry name" value="Ribosomal_bL32"/>
</dbReference>
<proteinExistence type="inferred from homology"/>
<protein>
    <recommendedName>
        <fullName evidence="7">Large ribosomal subunit protein bL32m</fullName>
    </recommendedName>
</protein>
<dbReference type="GeneID" id="112288442"/>
<evidence type="ECO:0000313" key="8">
    <source>
        <dbReference type="EMBL" id="PNR63062.1"/>
    </source>
</evidence>
<dbReference type="Pfam" id="PF01783">
    <property type="entry name" value="Ribosomal_L32p"/>
    <property type="match status" value="1"/>
</dbReference>
<evidence type="ECO:0000256" key="5">
    <source>
        <dbReference type="ARBA" id="ARBA00023128"/>
    </source>
</evidence>
<dbReference type="OrthoDB" id="2014905at2759"/>
<dbReference type="EnsemblPlants" id="Pp3c1_32410V3.2">
    <property type="protein sequence ID" value="PAC:32972055.CDS.1"/>
    <property type="gene ID" value="Pp3c1_32410"/>
</dbReference>
<organism evidence="8">
    <name type="scientific">Physcomitrium patens</name>
    <name type="common">Spreading-leaved earth moss</name>
    <name type="synonym">Physcomitrella patens</name>
    <dbReference type="NCBI Taxonomy" id="3218"/>
    <lineage>
        <taxon>Eukaryota</taxon>
        <taxon>Viridiplantae</taxon>
        <taxon>Streptophyta</taxon>
        <taxon>Embryophyta</taxon>
        <taxon>Bryophyta</taxon>
        <taxon>Bryophytina</taxon>
        <taxon>Bryopsida</taxon>
        <taxon>Funariidae</taxon>
        <taxon>Funariales</taxon>
        <taxon>Funariaceae</taxon>
        <taxon>Physcomitrium</taxon>
    </lineage>
</organism>
<dbReference type="EnsemblPlants" id="Pp3c1_32410V3.1">
    <property type="protein sequence ID" value="PAC:32972054.CDS.1"/>
    <property type="gene ID" value="Pp3c1_32410"/>
</dbReference>
<reference evidence="9" key="3">
    <citation type="submission" date="2020-12" db="UniProtKB">
        <authorList>
            <consortium name="EnsemblPlants"/>
        </authorList>
    </citation>
    <scope>IDENTIFICATION</scope>
</reference>
<accession>A0A2K1LAL0</accession>
<dbReference type="Proteomes" id="UP000006727">
    <property type="component" value="Chromosome 1"/>
</dbReference>
<sequence length="124" mass="13380">MLRALRSVGGRLVNSWTVCRSSFSLNSRTCSSLAGAQNVGSSSMMPQSPAWVEWNSGMELPEAVDDVVGDMELMAVPKRKVTPSRKGKRNGGKILKSVPVIAKCKVCGRIKLPHLYCCDGQVKG</sequence>
<comment type="subcellular location">
    <subcellularLocation>
        <location evidence="1">Mitochondrion</location>
    </subcellularLocation>
</comment>
<dbReference type="PaxDb" id="3218-PP1S249_73V6.1"/>
<evidence type="ECO:0000256" key="2">
    <source>
        <dbReference type="ARBA" id="ARBA00008560"/>
    </source>
</evidence>
<keyword evidence="10" id="KW-1185">Reference proteome</keyword>
<name>A0A2K1LAL0_PHYPA</name>
<comment type="similarity">
    <text evidence="2">Belongs to the bacterial ribosomal protein bL32 family.</text>
</comment>
<dbReference type="Gramene" id="Pp3c1_32410V3.1">
    <property type="protein sequence ID" value="PAC:32972054.CDS.1"/>
    <property type="gene ID" value="Pp3c1_32410"/>
</dbReference>
<keyword evidence="5" id="KW-0496">Mitochondrion</keyword>
<dbReference type="PANTHER" id="PTHR21026">
    <property type="entry name" value="39S RIBOSOMAL PROTEIN L32, MITOCHONDRIAL"/>
    <property type="match status" value="1"/>
</dbReference>
<dbReference type="EMBL" id="ABEU02000001">
    <property type="protein sequence ID" value="PNR63062.1"/>
    <property type="molecule type" value="Genomic_DNA"/>
</dbReference>
<dbReference type="HAMAP" id="MF_00340">
    <property type="entry name" value="Ribosomal_bL32"/>
    <property type="match status" value="1"/>
</dbReference>
<evidence type="ECO:0000256" key="1">
    <source>
        <dbReference type="ARBA" id="ARBA00004173"/>
    </source>
</evidence>
<evidence type="ECO:0000313" key="10">
    <source>
        <dbReference type="Proteomes" id="UP000006727"/>
    </source>
</evidence>
<evidence type="ECO:0000256" key="6">
    <source>
        <dbReference type="ARBA" id="ARBA00023274"/>
    </source>
</evidence>
<reference evidence="8 10" key="1">
    <citation type="journal article" date="2008" name="Science">
        <title>The Physcomitrella genome reveals evolutionary insights into the conquest of land by plants.</title>
        <authorList>
            <person name="Rensing S."/>
            <person name="Lang D."/>
            <person name="Zimmer A."/>
            <person name="Terry A."/>
            <person name="Salamov A."/>
            <person name="Shapiro H."/>
            <person name="Nishiyama T."/>
            <person name="Perroud P.-F."/>
            <person name="Lindquist E."/>
            <person name="Kamisugi Y."/>
            <person name="Tanahashi T."/>
            <person name="Sakakibara K."/>
            <person name="Fujita T."/>
            <person name="Oishi K."/>
            <person name="Shin-I T."/>
            <person name="Kuroki Y."/>
            <person name="Toyoda A."/>
            <person name="Suzuki Y."/>
            <person name="Hashimoto A."/>
            <person name="Yamaguchi K."/>
            <person name="Sugano A."/>
            <person name="Kohara Y."/>
            <person name="Fujiyama A."/>
            <person name="Anterola A."/>
            <person name="Aoki S."/>
            <person name="Ashton N."/>
            <person name="Barbazuk W.B."/>
            <person name="Barker E."/>
            <person name="Bennetzen J."/>
            <person name="Bezanilla M."/>
            <person name="Blankenship R."/>
            <person name="Cho S.H."/>
            <person name="Dutcher S."/>
            <person name="Estelle M."/>
            <person name="Fawcett J.A."/>
            <person name="Gundlach H."/>
            <person name="Hanada K."/>
            <person name="Heyl A."/>
            <person name="Hicks K.A."/>
            <person name="Hugh J."/>
            <person name="Lohr M."/>
            <person name="Mayer K."/>
            <person name="Melkozernov A."/>
            <person name="Murata T."/>
            <person name="Nelson D."/>
            <person name="Pils B."/>
            <person name="Prigge M."/>
            <person name="Reiss B."/>
            <person name="Renner T."/>
            <person name="Rombauts S."/>
            <person name="Rushton P."/>
            <person name="Sanderfoot A."/>
            <person name="Schween G."/>
            <person name="Shiu S.-H."/>
            <person name="Stueber K."/>
            <person name="Theodoulou F.L."/>
            <person name="Tu H."/>
            <person name="Van de Peer Y."/>
            <person name="Verrier P.J."/>
            <person name="Waters E."/>
            <person name="Wood A."/>
            <person name="Yang L."/>
            <person name="Cove D."/>
            <person name="Cuming A."/>
            <person name="Hasebe M."/>
            <person name="Lucas S."/>
            <person name="Mishler D.B."/>
            <person name="Reski R."/>
            <person name="Grigoriev I."/>
            <person name="Quatrano R.S."/>
            <person name="Boore J.L."/>
        </authorList>
    </citation>
    <scope>NUCLEOTIDE SEQUENCE [LARGE SCALE GENOMIC DNA]</scope>
    <source>
        <strain evidence="9 10">cv. Gransden 2004</strain>
    </source>
</reference>
<keyword evidence="4" id="KW-0689">Ribosomal protein</keyword>
<evidence type="ECO:0000256" key="3">
    <source>
        <dbReference type="ARBA" id="ARBA00022946"/>
    </source>
</evidence>
<dbReference type="GO" id="GO:0003735">
    <property type="term" value="F:structural constituent of ribosome"/>
    <property type="evidence" value="ECO:0000318"/>
    <property type="project" value="GO_Central"/>
</dbReference>
<dbReference type="SUPFAM" id="SSF57829">
    <property type="entry name" value="Zn-binding ribosomal proteins"/>
    <property type="match status" value="1"/>
</dbReference>
<dbReference type="Gramene" id="Pp3c1_32410V3.2">
    <property type="protein sequence ID" value="PAC:32972055.CDS.1"/>
    <property type="gene ID" value="Pp3c1_32410"/>
</dbReference>
<reference evidence="8 10" key="2">
    <citation type="journal article" date="2018" name="Plant J.">
        <title>The Physcomitrella patens chromosome-scale assembly reveals moss genome structure and evolution.</title>
        <authorList>
            <person name="Lang D."/>
            <person name="Ullrich K.K."/>
            <person name="Murat F."/>
            <person name="Fuchs J."/>
            <person name="Jenkins J."/>
            <person name="Haas F.B."/>
            <person name="Piednoel M."/>
            <person name="Gundlach H."/>
            <person name="Van Bel M."/>
            <person name="Meyberg R."/>
            <person name="Vives C."/>
            <person name="Morata J."/>
            <person name="Symeonidi A."/>
            <person name="Hiss M."/>
            <person name="Muchero W."/>
            <person name="Kamisugi Y."/>
            <person name="Saleh O."/>
            <person name="Blanc G."/>
            <person name="Decker E.L."/>
            <person name="van Gessel N."/>
            <person name="Grimwood J."/>
            <person name="Hayes R.D."/>
            <person name="Graham S.W."/>
            <person name="Gunter L.E."/>
            <person name="McDaniel S.F."/>
            <person name="Hoernstein S.N.W."/>
            <person name="Larsson A."/>
            <person name="Li F.W."/>
            <person name="Perroud P.F."/>
            <person name="Phillips J."/>
            <person name="Ranjan P."/>
            <person name="Rokshar D.S."/>
            <person name="Rothfels C.J."/>
            <person name="Schneider L."/>
            <person name="Shu S."/>
            <person name="Stevenson D.W."/>
            <person name="Thummler F."/>
            <person name="Tillich M."/>
            <person name="Villarreal Aguilar J.C."/>
            <person name="Widiez T."/>
            <person name="Wong G.K."/>
            <person name="Wymore A."/>
            <person name="Zhang Y."/>
            <person name="Zimmer A.D."/>
            <person name="Quatrano R.S."/>
            <person name="Mayer K.F.X."/>
            <person name="Goodstein D."/>
            <person name="Casacuberta J.M."/>
            <person name="Vandepoele K."/>
            <person name="Reski R."/>
            <person name="Cuming A.C."/>
            <person name="Tuskan G.A."/>
            <person name="Maumus F."/>
            <person name="Salse J."/>
            <person name="Schmutz J."/>
            <person name="Rensing S.A."/>
        </authorList>
    </citation>
    <scope>NUCLEOTIDE SEQUENCE [LARGE SCALE GENOMIC DNA]</scope>
    <source>
        <strain evidence="9 10">cv. Gransden 2004</strain>
    </source>
</reference>
<dbReference type="PANTHER" id="PTHR21026:SF2">
    <property type="entry name" value="LARGE RIBOSOMAL SUBUNIT PROTEIN BL32M"/>
    <property type="match status" value="1"/>
</dbReference>